<evidence type="ECO:0008006" key="4">
    <source>
        <dbReference type="Google" id="ProtNLM"/>
    </source>
</evidence>
<feature type="transmembrane region" description="Helical" evidence="1">
    <location>
        <begin position="324"/>
        <end position="341"/>
    </location>
</feature>
<reference evidence="2" key="2">
    <citation type="submission" date="2013-06" db="EMBL/GenBank/DDBJ databases">
        <title>Draft genome sequence of Clostridium hylemonae (DSM 15053).</title>
        <authorList>
            <person name="Sudarsanam P."/>
            <person name="Ley R."/>
            <person name="Guruge J."/>
            <person name="Turnbaugh P.J."/>
            <person name="Mahowald M."/>
            <person name="Liep D."/>
            <person name="Gordon J."/>
        </authorList>
    </citation>
    <scope>NUCLEOTIDE SEQUENCE</scope>
    <source>
        <strain evidence="2">DSM 15053</strain>
    </source>
</reference>
<dbReference type="InterPro" id="IPR018580">
    <property type="entry name" value="Uncharacterised_YfhO"/>
</dbReference>
<dbReference type="PANTHER" id="PTHR38454">
    <property type="entry name" value="INTEGRAL MEMBRANE PROTEIN-RELATED"/>
    <property type="match status" value="1"/>
</dbReference>
<dbReference type="Proteomes" id="UP000004893">
    <property type="component" value="Unassembled WGS sequence"/>
</dbReference>
<feature type="transmembrane region" description="Helical" evidence="1">
    <location>
        <begin position="117"/>
        <end position="133"/>
    </location>
</feature>
<keyword evidence="1" id="KW-0812">Transmembrane</keyword>
<sequence>MVIPLILYILKIRNGYLAGSEIDWLGQHSVFPDYFRKLFYETKTLFPQFAAELGGGQNIYNFAYYGLFNPLYLVSYALPFVKMTTYIQVVSLLEHMADGVLCYYWLSSGHFKKRESFYASSILVLAASVTYHSSMQLMFVNYMPFLLLALIGYDRYCKKGKYGLLTLSVFFMILTSFYFAVGGMTALFIYGVTGYQNETDESVGLISSCLRFIKWLWGRFYPALFGCFLSLFYLIPVYFAMTAGRAGHGGITVSKLLIPDIRLHKLLYSGYGMGLTAAALLMLCISIFYKKCREKFMAALLLLMLLFPVFDWLLNGGLYLRDKAFIPFLPLLCWLAAAFFTRLETQALKARQAAAGCILAGALVAVSLLTNSYARQEKYLLFIDFAVCGASVLLSMVCWKKALCAVTLAVMAFLCAGQCTVLKEELVTSADMNKIEDPDIEKAVRSVLHGGFYRTETRGGYSENKASQNRVLACGQNLTTVYSSISNSYYSEFRNKVLNLSKPSRNSLMADTVDNPIFLRLMGVRYIVGDRAPAGYEKIGQSGSVNIYENKNAAPAAYVTDRIISEDTYSDLSYPERQLALLGAAVAHTPDTVDDIPVNVKKVNAHISTTVIKGNASYGSVSVDSDMPGDTYLFLEFDVKNNRPSEDVTVTVNGEQNKLSARKAAYYNGNTTFHYTSLLKAGETEFPVKFGKGNYEISNVRAWTGTAGEEAAAELYRRPAALEVTGAGNVLEGTAESEHGGWLITSVPYDKSFQLYVDGRQQKIRRVNTAFVGVPLKAGAHEIRLVYHAPGRNAGIAAALITAVILGADIIRRKRRLHGKI</sequence>
<feature type="transmembrane region" description="Helical" evidence="1">
    <location>
        <begin position="224"/>
        <end position="246"/>
    </location>
</feature>
<proteinExistence type="predicted"/>
<accession>C0C5G3</accession>
<organism evidence="2 3">
    <name type="scientific">[Clostridium] hylemonae DSM 15053</name>
    <dbReference type="NCBI Taxonomy" id="553973"/>
    <lineage>
        <taxon>Bacteria</taxon>
        <taxon>Bacillati</taxon>
        <taxon>Bacillota</taxon>
        <taxon>Clostridia</taxon>
        <taxon>Lachnospirales</taxon>
        <taxon>Lachnospiraceae</taxon>
    </lineage>
</organism>
<gene>
    <name evidence="2" type="ORF">CLOHYLEM_07339</name>
</gene>
<dbReference type="eggNOG" id="COG4485">
    <property type="taxonomic scope" value="Bacteria"/>
</dbReference>
<dbReference type="EMBL" id="ABYI02000040">
    <property type="protein sequence ID" value="EEG72700.1"/>
    <property type="molecule type" value="Genomic_DNA"/>
</dbReference>
<reference evidence="2" key="1">
    <citation type="submission" date="2009-02" db="EMBL/GenBank/DDBJ databases">
        <authorList>
            <person name="Fulton L."/>
            <person name="Clifton S."/>
            <person name="Fulton B."/>
            <person name="Xu J."/>
            <person name="Minx P."/>
            <person name="Pepin K.H."/>
            <person name="Johnson M."/>
            <person name="Bhonagiri V."/>
            <person name="Nash W.E."/>
            <person name="Mardis E.R."/>
            <person name="Wilson R.K."/>
        </authorList>
    </citation>
    <scope>NUCLEOTIDE SEQUENCE [LARGE SCALE GENOMIC DNA]</scope>
    <source>
        <strain evidence="2">DSM 15053</strain>
    </source>
</reference>
<feature type="transmembrane region" description="Helical" evidence="1">
    <location>
        <begin position="266"/>
        <end position="289"/>
    </location>
</feature>
<dbReference type="PANTHER" id="PTHR38454:SF1">
    <property type="entry name" value="INTEGRAL MEMBRANE PROTEIN"/>
    <property type="match status" value="1"/>
</dbReference>
<keyword evidence="1" id="KW-0472">Membrane</keyword>
<name>C0C5G3_9FIRM</name>
<dbReference type="HOGENOM" id="CLU_010029_0_0_9"/>
<dbReference type="Pfam" id="PF09586">
    <property type="entry name" value="YfhO"/>
    <property type="match status" value="1"/>
</dbReference>
<protein>
    <recommendedName>
        <fullName evidence="4">Bacterial membrane protein YfhO</fullName>
    </recommendedName>
</protein>
<dbReference type="AlphaFoldDB" id="C0C5G3"/>
<feature type="transmembrane region" description="Helical" evidence="1">
    <location>
        <begin position="794"/>
        <end position="811"/>
    </location>
</feature>
<feature type="transmembrane region" description="Helical" evidence="1">
    <location>
        <begin position="164"/>
        <end position="190"/>
    </location>
</feature>
<feature type="transmembrane region" description="Helical" evidence="1">
    <location>
        <begin position="296"/>
        <end position="318"/>
    </location>
</feature>
<evidence type="ECO:0000313" key="2">
    <source>
        <dbReference type="EMBL" id="EEG72700.1"/>
    </source>
</evidence>
<feature type="transmembrane region" description="Helical" evidence="1">
    <location>
        <begin position="353"/>
        <end position="373"/>
    </location>
</feature>
<feature type="transmembrane region" description="Helical" evidence="1">
    <location>
        <begin position="62"/>
        <end position="80"/>
    </location>
</feature>
<feature type="transmembrane region" description="Helical" evidence="1">
    <location>
        <begin position="379"/>
        <end position="397"/>
    </location>
</feature>
<feature type="transmembrane region" description="Helical" evidence="1">
    <location>
        <begin position="402"/>
        <end position="423"/>
    </location>
</feature>
<dbReference type="STRING" id="553973.CLOHYLEM_07339"/>
<comment type="caution">
    <text evidence="2">The sequence shown here is derived from an EMBL/GenBank/DDBJ whole genome shotgun (WGS) entry which is preliminary data.</text>
</comment>
<keyword evidence="3" id="KW-1185">Reference proteome</keyword>
<evidence type="ECO:0000313" key="3">
    <source>
        <dbReference type="Proteomes" id="UP000004893"/>
    </source>
</evidence>
<keyword evidence="1" id="KW-1133">Transmembrane helix</keyword>
<evidence type="ECO:0000256" key="1">
    <source>
        <dbReference type="SAM" id="Phobius"/>
    </source>
</evidence>